<feature type="coiled-coil region" evidence="1">
    <location>
        <begin position="1388"/>
        <end position="1440"/>
    </location>
</feature>
<feature type="region of interest" description="Disordered" evidence="2">
    <location>
        <begin position="1110"/>
        <end position="1146"/>
    </location>
</feature>
<dbReference type="Pfam" id="PF00400">
    <property type="entry name" value="WD40"/>
    <property type="match status" value="2"/>
</dbReference>
<dbReference type="PANTHER" id="PTHR35889">
    <property type="entry name" value="CYCLOINULO-OLIGOSACCHARIDE FRUCTANOTRANSFERASE-RELATED"/>
    <property type="match status" value="1"/>
</dbReference>
<dbReference type="InterPro" id="IPR015943">
    <property type="entry name" value="WD40/YVTN_repeat-like_dom_sf"/>
</dbReference>
<feature type="domain" description="DUF1553" evidence="5">
    <location>
        <begin position="1147"/>
        <end position="1375"/>
    </location>
</feature>
<dbReference type="Gene3D" id="2.130.10.10">
    <property type="entry name" value="YVTN repeat-like/Quinoprotein amine dehydrogenase"/>
    <property type="match status" value="2"/>
</dbReference>
<keyword evidence="3" id="KW-0732">Signal</keyword>
<dbReference type="Gene3D" id="2.60.40.1080">
    <property type="match status" value="1"/>
</dbReference>
<evidence type="ECO:0000313" key="8">
    <source>
        <dbReference type="Proteomes" id="UP000316213"/>
    </source>
</evidence>
<feature type="domain" description="Cytochrome C Planctomycete-type" evidence="6">
    <location>
        <begin position="62"/>
        <end position="120"/>
    </location>
</feature>
<dbReference type="Pfam" id="PF07583">
    <property type="entry name" value="PSCyt2"/>
    <property type="match status" value="1"/>
</dbReference>
<sequence length="1774" mass="193013" precursor="true">MISCNSVTVRLLSLFFLLASVAFLNADESADSKPTDSNAVPGAVDRPVSYHTEIVPIFRTHCFGCHQNAKQLGEYRMTEFADLVRGGETGQAAIVPGDAEASYLYTQIVSHDGVAEMPKPPRKPLHRTEVELIGRWINQGAKNDSPEPQGPRYSADDPPHYAGPPTLPSLDVSPVDANLVAVAGYHELVLLNINDKSIDGKSIVRRLVGSSPRINSVRFSPDGKRVAAAGGTPGELGELQIWDAESGELLLSKYLTYDTLTGVSWSPDGKLVAIGANDKTVRGLDSTSGEQVFYQGAHEDWIRDTVFTNDGSHIVSVARDMSCKLTEVATERFIDNVTSITPGALSGGLSSVAIHPQRDEIIVGGADGVMKVYRVFRQTKRQIGDDANLVRNFPKMDGRIRQVAINAAGSHVAAAATIDGHSEVRVWRCDFTGELSDKMKGILGKRVADRSAEEKKLVLESGNSPIDQTLRFEVTNAAVYALDIFDDGAVVFAANDGKIRRLSPAGELVGEFSLFDALQTSSESSQSKHVSVAASDFDAAKWVDANSVDKANHSTGNAAPVSDEITAARKPVSFALTPERITLSSPYDYVQLVAVGTLADGSTIDVTQHLQFDESPNLRVQSGGLVRPVADGSGQWTVQVAGQKHTIPFEISGQSNFAVDFVRDVNPVLSRLGCNQGTCHGAQKGKNGFRLSLRGYDPIFDIRALTDDLAARRINPAAPQDSMMLRKPLGITPHEGGTLMSVGDPYHAVLRRWIADGSKLNLETPRVASIKISPENPVVDSVTDRQQVRVVATYTDASTRDVTREAFIESGNTEVATSMPGGVLQAVRRGEAPVLARFEGAYAATTLTVMGDRTGYQETEPETWNRIDELVAQKWKRMKIVPSELADEATFLRRVYLDLTGLPPSSDTVRAFLADPTPTRVKRAAIVDQLIGNQAYVEYWTNKWSDLLQVNRKFLGVEGSKKYRDWIRAAVQENVPYDEFARQILTASGSNNTNPPASYYKVLRTAEDTMENTTHLFLGIRFNCNKCHDHPFERWTQDQYYEMAAFFAKVDRKMDPESKGKKIGGTAVEGATPLYEIIDDTATSEILHARTGKDVMPAFPYELKSVQPAGDVTGHSTAESAAESVTSVERQPNQETLTSATDPATTRREQLADWMTDPGNPYFARSYVNRIWGYLTGVGLIEPIDDIRAGNPPTNPELLNYLTDEFIASGFNSRHIVRMIAHSRTYGLSVESNPLNEDDHQNYSHATPRRLPAEVIYDSVHALTGAISNIPGMPAGTRAAAATDSGVSLTDGFLANLGRPVRETACECERTTDLQLGPVMALISGPTIGSAISDPKNELEKIIAENSTAQAVAEEIFLRALGRMPTSIEVDAFVTMSGQLQSDHDQLVTRLNQAEADWKKEFEALESKRNSSLAEVKKQISDRQAEIADARAELEKTRLTAIADAEAKLAKTREGIPKMIDDWVTKLHGEANPEWFPIAPNAVAGSKDVALTVQPDRSILASGTAAKGTYTLDFETSLQGITGFRVEAIADPALPRGGPGLAGNFVVTEIAVHAGHDPQAKPNDLPLAKIVKGKADFLQSGFAIEPVFDGNAGNQNAWAVSPAITRDHWATFQFEKPIQSDSNAKTRLRFVISHNHSAANHLLGRFRISLTTHPSDIPLSATESLSIAASTPTKNRSETQTKLLSEYIESTDATIQAAVATVATGKQPVPPDELLTQLQTRQKQLEVVTPIDADLVLLRENVGRSQTQLKNNRLTAAEDLVWALVNSPAFLFNY</sequence>
<dbReference type="EMBL" id="SJPM01000015">
    <property type="protein sequence ID" value="TWT91380.1"/>
    <property type="molecule type" value="Genomic_DNA"/>
</dbReference>
<dbReference type="InterPro" id="IPR011047">
    <property type="entry name" value="Quinoprotein_ADH-like_sf"/>
</dbReference>
<dbReference type="Proteomes" id="UP000316213">
    <property type="component" value="Unassembled WGS sequence"/>
</dbReference>
<comment type="caution">
    <text evidence="7">The sequence shown here is derived from an EMBL/GenBank/DDBJ whole genome shotgun (WGS) entry which is preliminary data.</text>
</comment>
<evidence type="ECO:0000259" key="6">
    <source>
        <dbReference type="Pfam" id="PF07635"/>
    </source>
</evidence>
<keyword evidence="8" id="KW-1185">Reference proteome</keyword>
<accession>A0A5C5ZW55</accession>
<dbReference type="InterPro" id="IPR001680">
    <property type="entry name" value="WD40_rpt"/>
</dbReference>
<reference evidence="7 8" key="1">
    <citation type="submission" date="2019-02" db="EMBL/GenBank/DDBJ databases">
        <title>Deep-cultivation of Planctomycetes and their phenomic and genomic characterization uncovers novel biology.</title>
        <authorList>
            <person name="Wiegand S."/>
            <person name="Jogler M."/>
            <person name="Boedeker C."/>
            <person name="Pinto D."/>
            <person name="Vollmers J."/>
            <person name="Rivas-Marin E."/>
            <person name="Kohn T."/>
            <person name="Peeters S.H."/>
            <person name="Heuer A."/>
            <person name="Rast P."/>
            <person name="Oberbeckmann S."/>
            <person name="Bunk B."/>
            <person name="Jeske O."/>
            <person name="Meyerdierks A."/>
            <person name="Storesund J.E."/>
            <person name="Kallscheuer N."/>
            <person name="Luecker S."/>
            <person name="Lage O.M."/>
            <person name="Pohl T."/>
            <person name="Merkel B.J."/>
            <person name="Hornburger P."/>
            <person name="Mueller R.-W."/>
            <person name="Bruemmer F."/>
            <person name="Labrenz M."/>
            <person name="Spormann A.M."/>
            <person name="Op Den Camp H."/>
            <person name="Overmann J."/>
            <person name="Amann R."/>
            <person name="Jetten M.S.M."/>
            <person name="Mascher T."/>
            <person name="Medema M.H."/>
            <person name="Devos D.P."/>
            <person name="Kaster A.-K."/>
            <person name="Ovreas L."/>
            <person name="Rohde M."/>
            <person name="Galperin M.Y."/>
            <person name="Jogler C."/>
        </authorList>
    </citation>
    <scope>NUCLEOTIDE SEQUENCE [LARGE SCALE GENOMIC DNA]</scope>
    <source>
        <strain evidence="7 8">Pla100</strain>
    </source>
</reference>
<proteinExistence type="predicted"/>
<dbReference type="Pfam" id="PF07635">
    <property type="entry name" value="PSCyt1"/>
    <property type="match status" value="1"/>
</dbReference>
<dbReference type="SUPFAM" id="SSF50998">
    <property type="entry name" value="Quinoprotein alcohol dehydrogenase-like"/>
    <property type="match status" value="1"/>
</dbReference>
<gene>
    <name evidence="7" type="ORF">Pla100_52300</name>
</gene>
<evidence type="ECO:0000256" key="1">
    <source>
        <dbReference type="SAM" id="Coils"/>
    </source>
</evidence>
<dbReference type="InterPro" id="IPR011429">
    <property type="entry name" value="Cyt_c_Planctomycete-type"/>
</dbReference>
<dbReference type="InterPro" id="IPR011444">
    <property type="entry name" value="DUF1549"/>
</dbReference>
<organism evidence="7 8">
    <name type="scientific">Neorhodopirellula pilleata</name>
    <dbReference type="NCBI Taxonomy" id="2714738"/>
    <lineage>
        <taxon>Bacteria</taxon>
        <taxon>Pseudomonadati</taxon>
        <taxon>Planctomycetota</taxon>
        <taxon>Planctomycetia</taxon>
        <taxon>Pirellulales</taxon>
        <taxon>Pirellulaceae</taxon>
        <taxon>Neorhodopirellula</taxon>
    </lineage>
</organism>
<dbReference type="RefSeq" id="WP_231603571.1">
    <property type="nucleotide sequence ID" value="NZ_SJPM01000015.1"/>
</dbReference>
<feature type="region of interest" description="Disordered" evidence="2">
    <location>
        <begin position="139"/>
        <end position="168"/>
    </location>
</feature>
<feature type="signal peptide" evidence="3">
    <location>
        <begin position="1"/>
        <end position="26"/>
    </location>
</feature>
<protein>
    <submittedName>
        <fullName evidence="7">Planctomycete cytochrome C</fullName>
    </submittedName>
</protein>
<dbReference type="Pfam" id="PF07587">
    <property type="entry name" value="PSD1"/>
    <property type="match status" value="1"/>
</dbReference>
<dbReference type="InterPro" id="IPR022655">
    <property type="entry name" value="DUF1553"/>
</dbReference>
<evidence type="ECO:0000256" key="3">
    <source>
        <dbReference type="SAM" id="SignalP"/>
    </source>
</evidence>
<feature type="domain" description="DUF1549" evidence="4">
    <location>
        <begin position="866"/>
        <end position="1051"/>
    </location>
</feature>
<keyword evidence="1" id="KW-0175">Coiled coil</keyword>
<evidence type="ECO:0000259" key="4">
    <source>
        <dbReference type="Pfam" id="PF07583"/>
    </source>
</evidence>
<feature type="compositionally biased region" description="Low complexity" evidence="2">
    <location>
        <begin position="1116"/>
        <end position="1129"/>
    </location>
</feature>
<evidence type="ECO:0000256" key="2">
    <source>
        <dbReference type="SAM" id="MobiDB-lite"/>
    </source>
</evidence>
<evidence type="ECO:0000313" key="7">
    <source>
        <dbReference type="EMBL" id="TWT91380.1"/>
    </source>
</evidence>
<feature type="chain" id="PRO_5022883236" evidence="3">
    <location>
        <begin position="27"/>
        <end position="1774"/>
    </location>
</feature>
<dbReference type="SMART" id="SM00320">
    <property type="entry name" value="WD40"/>
    <property type="match status" value="6"/>
</dbReference>
<dbReference type="PANTHER" id="PTHR35889:SF3">
    <property type="entry name" value="F-BOX DOMAIN-CONTAINING PROTEIN"/>
    <property type="match status" value="1"/>
</dbReference>
<evidence type="ECO:0000259" key="5">
    <source>
        <dbReference type="Pfam" id="PF07587"/>
    </source>
</evidence>
<feature type="compositionally biased region" description="Polar residues" evidence="2">
    <location>
        <begin position="1130"/>
        <end position="1144"/>
    </location>
</feature>
<name>A0A5C5ZW55_9BACT</name>